<evidence type="ECO:0000256" key="1">
    <source>
        <dbReference type="ARBA" id="ARBA00023242"/>
    </source>
</evidence>
<feature type="domain" description="Zn(2)-C6 fungal-type" evidence="2">
    <location>
        <begin position="18"/>
        <end position="48"/>
    </location>
</feature>
<dbReference type="InterPro" id="IPR036864">
    <property type="entry name" value="Zn2-C6_fun-type_DNA-bd_sf"/>
</dbReference>
<name>A0A2T3B3P3_AMORE</name>
<dbReference type="AlphaFoldDB" id="A0A2T3B3P3"/>
<keyword evidence="4" id="KW-1185">Reference proteome</keyword>
<evidence type="ECO:0000313" key="4">
    <source>
        <dbReference type="Proteomes" id="UP000241818"/>
    </source>
</evidence>
<evidence type="ECO:0000259" key="2">
    <source>
        <dbReference type="PROSITE" id="PS50048"/>
    </source>
</evidence>
<dbReference type="CDD" id="cd00067">
    <property type="entry name" value="GAL4"/>
    <property type="match status" value="1"/>
</dbReference>
<dbReference type="GO" id="GO:0008270">
    <property type="term" value="F:zinc ion binding"/>
    <property type="evidence" value="ECO:0007669"/>
    <property type="project" value="InterPro"/>
</dbReference>
<dbReference type="PANTHER" id="PTHR31668">
    <property type="entry name" value="GLUCOSE TRANSPORT TRANSCRIPTION REGULATOR RGT1-RELATED-RELATED"/>
    <property type="match status" value="1"/>
</dbReference>
<dbReference type="PROSITE" id="PS00463">
    <property type="entry name" value="ZN2_CY6_FUNGAL_1"/>
    <property type="match status" value="1"/>
</dbReference>
<dbReference type="PANTHER" id="PTHR31668:SF4">
    <property type="entry name" value="TRANSCRIPTIONAL ACTIVATOR PROTEIN DAL81"/>
    <property type="match status" value="1"/>
</dbReference>
<protein>
    <recommendedName>
        <fullName evidence="2">Zn(2)-C6 fungal-type domain-containing protein</fullName>
    </recommendedName>
</protein>
<evidence type="ECO:0000313" key="3">
    <source>
        <dbReference type="EMBL" id="PSS20264.1"/>
    </source>
</evidence>
<dbReference type="EMBL" id="KZ679010">
    <property type="protein sequence ID" value="PSS20264.1"/>
    <property type="molecule type" value="Genomic_DNA"/>
</dbReference>
<dbReference type="GeneID" id="36573659"/>
<dbReference type="InterPro" id="IPR050797">
    <property type="entry name" value="Carb_Metab_Trans_Reg"/>
</dbReference>
<dbReference type="STRING" id="857342.A0A2T3B3P3"/>
<dbReference type="GO" id="GO:0005634">
    <property type="term" value="C:nucleus"/>
    <property type="evidence" value="ECO:0007669"/>
    <property type="project" value="TreeGrafter"/>
</dbReference>
<dbReference type="GO" id="GO:0000981">
    <property type="term" value="F:DNA-binding transcription factor activity, RNA polymerase II-specific"/>
    <property type="evidence" value="ECO:0007669"/>
    <property type="project" value="InterPro"/>
</dbReference>
<dbReference type="InterPro" id="IPR001138">
    <property type="entry name" value="Zn2Cys6_DnaBD"/>
</dbReference>
<accession>A0A2T3B3P3</accession>
<sequence>MDPKDIDTASAVKSAHRACDHCRQRKLACSKDPDGCDRCKRENIICHYSKSKPMGRPRKRQFVETTIQEAGQNDNNQDPEPLLSFADNLDYNDDLLAEPYFTTGQPVISSLDNVFEGLGTEVNSDQHIWHFGDPVGGPPINFEDIDLGTGESNIPSLEPAPRSSIITNTANTDKNPSSTIIGPCSCLASMYLSLASLQQFPSDITSALKTVRGAAETAAKSIWCVQCGAVVWNTGPPPIEAFHNTMLLGTMIPTIADGYKRLLKMVDEETDAAIAAGQQTKTFRFHDYGGLGCREATVQEAMLCVEKGAFFSAVEMPPMQWRTTVRALLRIDIHGNETPGFKHKGLKDLVGEMEYRRRTRHALLDAAEATVDNGQGKCLGERTGGCLEILRMAKVAIDDLVIP</sequence>
<dbReference type="GO" id="GO:0001080">
    <property type="term" value="P:nitrogen catabolite activation of transcription from RNA polymerase II promoter"/>
    <property type="evidence" value="ECO:0007669"/>
    <property type="project" value="TreeGrafter"/>
</dbReference>
<dbReference type="Proteomes" id="UP000241818">
    <property type="component" value="Unassembled WGS sequence"/>
</dbReference>
<dbReference type="InParanoid" id="A0A2T3B3P3"/>
<gene>
    <name evidence="3" type="ORF">M430DRAFT_27326</name>
</gene>
<dbReference type="SMART" id="SM00066">
    <property type="entry name" value="GAL4"/>
    <property type="match status" value="1"/>
</dbReference>
<dbReference type="SUPFAM" id="SSF57701">
    <property type="entry name" value="Zn2/Cys6 DNA-binding domain"/>
    <property type="match status" value="1"/>
</dbReference>
<dbReference type="RefSeq" id="XP_024721534.1">
    <property type="nucleotide sequence ID" value="XM_024865578.1"/>
</dbReference>
<dbReference type="Gene3D" id="4.10.240.10">
    <property type="entry name" value="Zn(2)-C6 fungal-type DNA-binding domain"/>
    <property type="match status" value="1"/>
</dbReference>
<proteinExistence type="predicted"/>
<keyword evidence="1" id="KW-0539">Nucleus</keyword>
<dbReference type="Pfam" id="PF00172">
    <property type="entry name" value="Zn_clus"/>
    <property type="match status" value="1"/>
</dbReference>
<dbReference type="OrthoDB" id="3498215at2759"/>
<organism evidence="3 4">
    <name type="scientific">Amorphotheca resinae ATCC 22711</name>
    <dbReference type="NCBI Taxonomy" id="857342"/>
    <lineage>
        <taxon>Eukaryota</taxon>
        <taxon>Fungi</taxon>
        <taxon>Dikarya</taxon>
        <taxon>Ascomycota</taxon>
        <taxon>Pezizomycotina</taxon>
        <taxon>Leotiomycetes</taxon>
        <taxon>Helotiales</taxon>
        <taxon>Amorphothecaceae</taxon>
        <taxon>Amorphotheca</taxon>
    </lineage>
</organism>
<reference evidence="3 4" key="1">
    <citation type="journal article" date="2018" name="New Phytol.">
        <title>Comparative genomics and transcriptomics depict ericoid mycorrhizal fungi as versatile saprotrophs and plant mutualists.</title>
        <authorList>
            <person name="Martino E."/>
            <person name="Morin E."/>
            <person name="Grelet G.A."/>
            <person name="Kuo A."/>
            <person name="Kohler A."/>
            <person name="Daghino S."/>
            <person name="Barry K.W."/>
            <person name="Cichocki N."/>
            <person name="Clum A."/>
            <person name="Dockter R.B."/>
            <person name="Hainaut M."/>
            <person name="Kuo R.C."/>
            <person name="LaButti K."/>
            <person name="Lindahl B.D."/>
            <person name="Lindquist E.A."/>
            <person name="Lipzen A."/>
            <person name="Khouja H.R."/>
            <person name="Magnuson J."/>
            <person name="Murat C."/>
            <person name="Ohm R.A."/>
            <person name="Singer S.W."/>
            <person name="Spatafora J.W."/>
            <person name="Wang M."/>
            <person name="Veneault-Fourrey C."/>
            <person name="Henrissat B."/>
            <person name="Grigoriev I.V."/>
            <person name="Martin F.M."/>
            <person name="Perotto S."/>
        </authorList>
    </citation>
    <scope>NUCLEOTIDE SEQUENCE [LARGE SCALE GENOMIC DNA]</scope>
    <source>
        <strain evidence="3 4">ATCC 22711</strain>
    </source>
</reference>
<dbReference type="PROSITE" id="PS50048">
    <property type="entry name" value="ZN2_CY6_FUNGAL_2"/>
    <property type="match status" value="1"/>
</dbReference>